<evidence type="ECO:0000256" key="5">
    <source>
        <dbReference type="ARBA" id="ARBA00022692"/>
    </source>
</evidence>
<evidence type="ECO:0000256" key="9">
    <source>
        <dbReference type="ARBA" id="ARBA00023004"/>
    </source>
</evidence>
<keyword evidence="10 12" id="KW-0472">Membrane</keyword>
<evidence type="ECO:0000313" key="14">
    <source>
        <dbReference type="EMBL" id="OQN96072.1"/>
    </source>
</evidence>
<organism evidence="14 15">
    <name type="scientific">Cryoendolithus antarcticus</name>
    <dbReference type="NCBI Taxonomy" id="1507870"/>
    <lineage>
        <taxon>Eukaryota</taxon>
        <taxon>Fungi</taxon>
        <taxon>Dikarya</taxon>
        <taxon>Ascomycota</taxon>
        <taxon>Pezizomycotina</taxon>
        <taxon>Dothideomycetes</taxon>
        <taxon>Dothideomycetidae</taxon>
        <taxon>Cladosporiales</taxon>
        <taxon>Cladosporiaceae</taxon>
        <taxon>Cryoendolithus</taxon>
    </lineage>
</organism>
<dbReference type="Pfam" id="PF03188">
    <property type="entry name" value="Cytochrom_B561"/>
    <property type="match status" value="1"/>
</dbReference>
<dbReference type="EMBL" id="NAJO01000073">
    <property type="protein sequence ID" value="OQN96072.1"/>
    <property type="molecule type" value="Genomic_DNA"/>
</dbReference>
<evidence type="ECO:0000256" key="7">
    <source>
        <dbReference type="ARBA" id="ARBA00022982"/>
    </source>
</evidence>
<dbReference type="Proteomes" id="UP000192596">
    <property type="component" value="Unassembled WGS sequence"/>
</dbReference>
<name>A0A1V8SAB3_9PEZI</name>
<dbReference type="Gene3D" id="1.20.120.1770">
    <property type="match status" value="1"/>
</dbReference>
<keyword evidence="4" id="KW-0349">Heme</keyword>
<dbReference type="InterPro" id="IPR045150">
    <property type="entry name" value="CYB561D1/2"/>
</dbReference>
<proteinExistence type="predicted"/>
<feature type="transmembrane region" description="Helical" evidence="12">
    <location>
        <begin position="110"/>
        <end position="128"/>
    </location>
</feature>
<keyword evidence="7" id="KW-0249">Electron transport</keyword>
<keyword evidence="8 12" id="KW-1133">Transmembrane helix</keyword>
<feature type="transmembrane region" description="Helical" evidence="12">
    <location>
        <begin position="182"/>
        <end position="200"/>
    </location>
</feature>
<dbReference type="GO" id="GO:0046872">
    <property type="term" value="F:metal ion binding"/>
    <property type="evidence" value="ECO:0007669"/>
    <property type="project" value="UniProtKB-KW"/>
</dbReference>
<keyword evidence="15" id="KW-1185">Reference proteome</keyword>
<evidence type="ECO:0000256" key="1">
    <source>
        <dbReference type="ARBA" id="ARBA00001970"/>
    </source>
</evidence>
<evidence type="ECO:0000313" key="15">
    <source>
        <dbReference type="Proteomes" id="UP000192596"/>
    </source>
</evidence>
<dbReference type="PANTHER" id="PTHR15422:SF45">
    <property type="entry name" value="CYTOCHROME B561 DOMAIN-CONTAINING PROTEIN"/>
    <property type="match status" value="1"/>
</dbReference>
<comment type="cofactor">
    <cofactor evidence="1">
        <name>heme b</name>
        <dbReference type="ChEBI" id="CHEBI:60344"/>
    </cofactor>
</comment>
<comment type="caution">
    <text evidence="14">The sequence shown here is derived from an EMBL/GenBank/DDBJ whole genome shotgun (WGS) entry which is preliminary data.</text>
</comment>
<dbReference type="SMART" id="SM00665">
    <property type="entry name" value="B561"/>
    <property type="match status" value="1"/>
</dbReference>
<evidence type="ECO:0000256" key="11">
    <source>
        <dbReference type="SAM" id="MobiDB-lite"/>
    </source>
</evidence>
<feature type="domain" description="Cytochrome b561" evidence="13">
    <location>
        <begin position="35"/>
        <end position="233"/>
    </location>
</feature>
<keyword evidence="3" id="KW-0813">Transport</keyword>
<keyword evidence="6" id="KW-0479">Metal-binding</keyword>
<sequence length="241" mass="25547">MSAQEEQRVPGTSEEEPLLGRSGDASLEEGKPLYYNLVLGTGVVAQAGVWILTAIVWGAVFSSPLSLFSAHPLLNSAALLFFVQGTLVLQPTHTASQKHAGTLTHSALNNVAVASALAGLVIIEYNKISHGGTHFVSTHAILGLTVYILTAVQAFVGLTQFFTPGLYGGKENARKLYKYHRVSGYVVLALMLATVAAATSTDFNKNVLGMQLWAVVAASVITVVGIVPRIRLSKFGWLAGK</sequence>
<keyword evidence="9" id="KW-0408">Iron</keyword>
<dbReference type="GO" id="GO:0016020">
    <property type="term" value="C:membrane"/>
    <property type="evidence" value="ECO:0007669"/>
    <property type="project" value="UniProtKB-SubCell"/>
</dbReference>
<comment type="subcellular location">
    <subcellularLocation>
        <location evidence="2">Membrane</location>
        <topology evidence="2">Multi-pass membrane protein</topology>
    </subcellularLocation>
</comment>
<feature type="transmembrane region" description="Helical" evidence="12">
    <location>
        <begin position="33"/>
        <end position="60"/>
    </location>
</feature>
<feature type="transmembrane region" description="Helical" evidence="12">
    <location>
        <begin position="72"/>
        <end position="89"/>
    </location>
</feature>
<dbReference type="InterPro" id="IPR006593">
    <property type="entry name" value="Cyt_b561/ferric_Rdtase_TM"/>
</dbReference>
<evidence type="ECO:0000256" key="2">
    <source>
        <dbReference type="ARBA" id="ARBA00004141"/>
    </source>
</evidence>
<dbReference type="CDD" id="cd08761">
    <property type="entry name" value="Cyt_b561_CYB561D2_like"/>
    <property type="match status" value="1"/>
</dbReference>
<evidence type="ECO:0000256" key="10">
    <source>
        <dbReference type="ARBA" id="ARBA00023136"/>
    </source>
</evidence>
<evidence type="ECO:0000256" key="8">
    <source>
        <dbReference type="ARBA" id="ARBA00022989"/>
    </source>
</evidence>
<evidence type="ECO:0000256" key="12">
    <source>
        <dbReference type="SAM" id="Phobius"/>
    </source>
</evidence>
<dbReference type="OrthoDB" id="432881at2759"/>
<gene>
    <name evidence="14" type="ORF">B0A48_17872</name>
</gene>
<evidence type="ECO:0000259" key="13">
    <source>
        <dbReference type="PROSITE" id="PS50939"/>
    </source>
</evidence>
<feature type="transmembrane region" description="Helical" evidence="12">
    <location>
        <begin position="212"/>
        <end position="232"/>
    </location>
</feature>
<feature type="region of interest" description="Disordered" evidence="11">
    <location>
        <begin position="1"/>
        <end position="23"/>
    </location>
</feature>
<accession>A0A1V8SAB3</accession>
<feature type="transmembrane region" description="Helical" evidence="12">
    <location>
        <begin position="140"/>
        <end position="162"/>
    </location>
</feature>
<evidence type="ECO:0000256" key="6">
    <source>
        <dbReference type="ARBA" id="ARBA00022723"/>
    </source>
</evidence>
<protein>
    <recommendedName>
        <fullName evidence="13">Cytochrome b561 domain-containing protein</fullName>
    </recommendedName>
</protein>
<keyword evidence="5 12" id="KW-0812">Transmembrane</keyword>
<reference evidence="15" key="1">
    <citation type="submission" date="2017-03" db="EMBL/GenBank/DDBJ databases">
        <title>Genomes of endolithic fungi from Antarctica.</title>
        <authorList>
            <person name="Coleine C."/>
            <person name="Masonjones S."/>
            <person name="Stajich J.E."/>
        </authorList>
    </citation>
    <scope>NUCLEOTIDE SEQUENCE [LARGE SCALE GENOMIC DNA]</scope>
    <source>
        <strain evidence="15">CCFEE 5527</strain>
    </source>
</reference>
<dbReference type="AlphaFoldDB" id="A0A1V8SAB3"/>
<dbReference type="InParanoid" id="A0A1V8SAB3"/>
<dbReference type="GO" id="GO:0140575">
    <property type="term" value="F:transmembrane monodehydroascorbate reductase activity"/>
    <property type="evidence" value="ECO:0007669"/>
    <property type="project" value="InterPro"/>
</dbReference>
<dbReference type="PANTHER" id="PTHR15422">
    <property type="entry name" value="OS05G0565100 PROTEIN"/>
    <property type="match status" value="1"/>
</dbReference>
<evidence type="ECO:0000256" key="4">
    <source>
        <dbReference type="ARBA" id="ARBA00022617"/>
    </source>
</evidence>
<dbReference type="STRING" id="1507870.A0A1V8SAB3"/>
<dbReference type="PROSITE" id="PS50939">
    <property type="entry name" value="CYTOCHROME_B561"/>
    <property type="match status" value="1"/>
</dbReference>
<evidence type="ECO:0000256" key="3">
    <source>
        <dbReference type="ARBA" id="ARBA00022448"/>
    </source>
</evidence>